<protein>
    <submittedName>
        <fullName evidence="6">TetR family transcriptional regulator</fullName>
    </submittedName>
</protein>
<comment type="caution">
    <text evidence="6">The sequence shown here is derived from an EMBL/GenBank/DDBJ whole genome shotgun (WGS) entry which is preliminary data.</text>
</comment>
<evidence type="ECO:0000313" key="7">
    <source>
        <dbReference type="Proteomes" id="UP001552427"/>
    </source>
</evidence>
<evidence type="ECO:0000259" key="5">
    <source>
        <dbReference type="PROSITE" id="PS50977"/>
    </source>
</evidence>
<dbReference type="InterPro" id="IPR001647">
    <property type="entry name" value="HTH_TetR"/>
</dbReference>
<evidence type="ECO:0000256" key="2">
    <source>
        <dbReference type="ARBA" id="ARBA00023125"/>
    </source>
</evidence>
<dbReference type="SUPFAM" id="SSF46689">
    <property type="entry name" value="Homeodomain-like"/>
    <property type="match status" value="1"/>
</dbReference>
<dbReference type="Pfam" id="PF00440">
    <property type="entry name" value="TetR_N"/>
    <property type="match status" value="1"/>
</dbReference>
<evidence type="ECO:0000256" key="4">
    <source>
        <dbReference type="PROSITE-ProRule" id="PRU00335"/>
    </source>
</evidence>
<keyword evidence="3" id="KW-0804">Transcription</keyword>
<dbReference type="Proteomes" id="UP001552427">
    <property type="component" value="Unassembled WGS sequence"/>
</dbReference>
<dbReference type="RefSeq" id="WP_364447358.1">
    <property type="nucleotide sequence ID" value="NZ_JBFARM010000003.1"/>
</dbReference>
<name>A0ABV3H082_9ACTN</name>
<keyword evidence="1" id="KW-0805">Transcription regulation</keyword>
<dbReference type="PROSITE" id="PS50977">
    <property type="entry name" value="HTH_TETR_2"/>
    <property type="match status" value="1"/>
</dbReference>
<sequence length="183" mass="19325">MTARPLTPALIIETALDILDQEGGAGLSMRAIAARLDVKAASLYYHVRNKDALLQALVDQIAGELLSDADLTAPWRELLTAMAVRLRGVLRTHPGAAAVVATKNVSPEVAQRIADRLGPPLAASLNTTTDRALLLAQSLFVLVAGLALAEFGDVPNEPAAPRAFYDAWFDLAVGTFLDGIDSA</sequence>
<proteinExistence type="predicted"/>
<dbReference type="InterPro" id="IPR050109">
    <property type="entry name" value="HTH-type_TetR-like_transc_reg"/>
</dbReference>
<dbReference type="SUPFAM" id="SSF48498">
    <property type="entry name" value="Tetracyclin repressor-like, C-terminal domain"/>
    <property type="match status" value="1"/>
</dbReference>
<dbReference type="EMBL" id="JBFARM010000003">
    <property type="protein sequence ID" value="MEV4285951.1"/>
    <property type="molecule type" value="Genomic_DNA"/>
</dbReference>
<dbReference type="InterPro" id="IPR036271">
    <property type="entry name" value="Tet_transcr_reg_TetR-rel_C_sf"/>
</dbReference>
<evidence type="ECO:0000256" key="3">
    <source>
        <dbReference type="ARBA" id="ARBA00023163"/>
    </source>
</evidence>
<keyword evidence="2 4" id="KW-0238">DNA-binding</keyword>
<reference evidence="6 7" key="1">
    <citation type="submission" date="2024-06" db="EMBL/GenBank/DDBJ databases">
        <title>The Natural Products Discovery Center: Release of the First 8490 Sequenced Strains for Exploring Actinobacteria Biosynthetic Diversity.</title>
        <authorList>
            <person name="Kalkreuter E."/>
            <person name="Kautsar S.A."/>
            <person name="Yang D."/>
            <person name="Bader C.D."/>
            <person name="Teijaro C.N."/>
            <person name="Fluegel L."/>
            <person name="Davis C.M."/>
            <person name="Simpson J.R."/>
            <person name="Lauterbach L."/>
            <person name="Steele A.D."/>
            <person name="Gui C."/>
            <person name="Meng S."/>
            <person name="Li G."/>
            <person name="Viehrig K."/>
            <person name="Ye F."/>
            <person name="Su P."/>
            <person name="Kiefer A.F."/>
            <person name="Nichols A."/>
            <person name="Cepeda A.J."/>
            <person name="Yan W."/>
            <person name="Fan B."/>
            <person name="Jiang Y."/>
            <person name="Adhikari A."/>
            <person name="Zheng C.-J."/>
            <person name="Schuster L."/>
            <person name="Cowan T.M."/>
            <person name="Smanski M.J."/>
            <person name="Chevrette M.G."/>
            <person name="De Carvalho L.P.S."/>
            <person name="Shen B."/>
        </authorList>
    </citation>
    <scope>NUCLEOTIDE SEQUENCE [LARGE SCALE GENOMIC DNA]</scope>
    <source>
        <strain evidence="6 7">NPDC049574</strain>
    </source>
</reference>
<evidence type="ECO:0000256" key="1">
    <source>
        <dbReference type="ARBA" id="ARBA00023015"/>
    </source>
</evidence>
<dbReference type="PANTHER" id="PTHR30055:SF151">
    <property type="entry name" value="TRANSCRIPTIONAL REGULATORY PROTEIN"/>
    <property type="match status" value="1"/>
</dbReference>
<evidence type="ECO:0000313" key="6">
    <source>
        <dbReference type="EMBL" id="MEV4285951.1"/>
    </source>
</evidence>
<feature type="domain" description="HTH tetR-type" evidence="5">
    <location>
        <begin position="5"/>
        <end position="65"/>
    </location>
</feature>
<dbReference type="PANTHER" id="PTHR30055">
    <property type="entry name" value="HTH-TYPE TRANSCRIPTIONAL REGULATOR RUTR"/>
    <property type="match status" value="1"/>
</dbReference>
<keyword evidence="7" id="KW-1185">Reference proteome</keyword>
<dbReference type="InterPro" id="IPR009057">
    <property type="entry name" value="Homeodomain-like_sf"/>
</dbReference>
<dbReference type="Gene3D" id="1.10.357.10">
    <property type="entry name" value="Tetracycline Repressor, domain 2"/>
    <property type="match status" value="1"/>
</dbReference>
<dbReference type="PRINTS" id="PR00455">
    <property type="entry name" value="HTHTETR"/>
</dbReference>
<accession>A0ABV3H082</accession>
<feature type="DNA-binding region" description="H-T-H motif" evidence="4">
    <location>
        <begin position="28"/>
        <end position="47"/>
    </location>
</feature>
<organism evidence="6 7">
    <name type="scientific">Nonomuraea bangladeshensis</name>
    <dbReference type="NCBI Taxonomy" id="404385"/>
    <lineage>
        <taxon>Bacteria</taxon>
        <taxon>Bacillati</taxon>
        <taxon>Actinomycetota</taxon>
        <taxon>Actinomycetes</taxon>
        <taxon>Streptosporangiales</taxon>
        <taxon>Streptosporangiaceae</taxon>
        <taxon>Nonomuraea</taxon>
    </lineage>
</organism>
<gene>
    <name evidence="6" type="ORF">AB0K40_10645</name>
</gene>